<evidence type="ECO:0000256" key="1">
    <source>
        <dbReference type="SAM" id="SignalP"/>
    </source>
</evidence>
<evidence type="ECO:0000313" key="2">
    <source>
        <dbReference type="EMBL" id="MFD1539952.1"/>
    </source>
</evidence>
<organism evidence="2 3">
    <name type="scientific">Nonomuraea guangzhouensis</name>
    <dbReference type="NCBI Taxonomy" id="1291555"/>
    <lineage>
        <taxon>Bacteria</taxon>
        <taxon>Bacillati</taxon>
        <taxon>Actinomycetota</taxon>
        <taxon>Actinomycetes</taxon>
        <taxon>Streptosporangiales</taxon>
        <taxon>Streptosporangiaceae</taxon>
        <taxon>Nonomuraea</taxon>
    </lineage>
</organism>
<reference evidence="3" key="1">
    <citation type="journal article" date="2019" name="Int. J. Syst. Evol. Microbiol.">
        <title>The Global Catalogue of Microorganisms (GCM) 10K type strain sequencing project: providing services to taxonomists for standard genome sequencing and annotation.</title>
        <authorList>
            <consortium name="The Broad Institute Genomics Platform"/>
            <consortium name="The Broad Institute Genome Sequencing Center for Infectious Disease"/>
            <person name="Wu L."/>
            <person name="Ma J."/>
        </authorList>
    </citation>
    <scope>NUCLEOTIDE SEQUENCE [LARGE SCALE GENOMIC DNA]</scope>
    <source>
        <strain evidence="3">CGMCC 1.15399</strain>
    </source>
</reference>
<comment type="caution">
    <text evidence="2">The sequence shown here is derived from an EMBL/GenBank/DDBJ whole genome shotgun (WGS) entry which is preliminary data.</text>
</comment>
<name>A0ABW4GB21_9ACTN</name>
<evidence type="ECO:0008006" key="4">
    <source>
        <dbReference type="Google" id="ProtNLM"/>
    </source>
</evidence>
<keyword evidence="3" id="KW-1185">Reference proteome</keyword>
<dbReference type="PROSITE" id="PS51257">
    <property type="entry name" value="PROKAR_LIPOPROTEIN"/>
    <property type="match status" value="1"/>
</dbReference>
<evidence type="ECO:0000313" key="3">
    <source>
        <dbReference type="Proteomes" id="UP001597097"/>
    </source>
</evidence>
<keyword evidence="1" id="KW-0732">Signal</keyword>
<dbReference type="RefSeq" id="WP_219533593.1">
    <property type="nucleotide sequence ID" value="NZ_JAHKRM010000018.1"/>
</dbReference>
<accession>A0ABW4GB21</accession>
<feature type="signal peptide" evidence="1">
    <location>
        <begin position="1"/>
        <end position="27"/>
    </location>
</feature>
<sequence length="142" mass="14546">MANYRLMAFFGLVVVLAGCGAKEPAPAAQPAASASASAPPSAEPQAAATRTVKLEVLGKGKIMQPIIYVADEDGSESDTTLPWSKTATIELTGAEQRVGRLVSVVSGSVKDASGLLKPAACRIVVDGKTVVSGKGLCKYKVK</sequence>
<gene>
    <name evidence="2" type="ORF">ACFSJ0_23060</name>
</gene>
<protein>
    <recommendedName>
        <fullName evidence="4">MmpS family membrane protein</fullName>
    </recommendedName>
</protein>
<proteinExistence type="predicted"/>
<dbReference type="Proteomes" id="UP001597097">
    <property type="component" value="Unassembled WGS sequence"/>
</dbReference>
<feature type="chain" id="PRO_5046165400" description="MmpS family membrane protein" evidence="1">
    <location>
        <begin position="28"/>
        <end position="142"/>
    </location>
</feature>
<dbReference type="EMBL" id="JBHUCM010000018">
    <property type="protein sequence ID" value="MFD1539952.1"/>
    <property type="molecule type" value="Genomic_DNA"/>
</dbReference>